<dbReference type="AlphaFoldDB" id="A0A450X656"/>
<dbReference type="EMBL" id="CAADFK010000426">
    <property type="protein sequence ID" value="VFK24700.1"/>
    <property type="molecule type" value="Genomic_DNA"/>
</dbReference>
<reference evidence="1" key="1">
    <citation type="submission" date="2019-02" db="EMBL/GenBank/DDBJ databases">
        <authorList>
            <person name="Gruber-Vodicka R. H."/>
            <person name="Seah K. B. B."/>
        </authorList>
    </citation>
    <scope>NUCLEOTIDE SEQUENCE</scope>
    <source>
        <strain evidence="1">BECK_S313</strain>
    </source>
</reference>
<sequence length="49" mass="5132">MGAARVTATVCKPADKEYTWEGVFPCVSTNKGPARGVASGLYLTEGPDE</sequence>
<accession>A0A450X656</accession>
<gene>
    <name evidence="1" type="ORF">BECKLPF1236B_GA0070989_14261</name>
</gene>
<protein>
    <submittedName>
        <fullName evidence="1">Uncharacterized protein</fullName>
    </submittedName>
</protein>
<organism evidence="1">
    <name type="scientific">Candidatus Kentrum sp. LPFa</name>
    <dbReference type="NCBI Taxonomy" id="2126335"/>
    <lineage>
        <taxon>Bacteria</taxon>
        <taxon>Pseudomonadati</taxon>
        <taxon>Pseudomonadota</taxon>
        <taxon>Gammaproteobacteria</taxon>
        <taxon>Candidatus Kentrum</taxon>
    </lineage>
</organism>
<proteinExistence type="predicted"/>
<name>A0A450X656_9GAMM</name>
<evidence type="ECO:0000313" key="1">
    <source>
        <dbReference type="EMBL" id="VFK24700.1"/>
    </source>
</evidence>